<feature type="domain" description="POTRA" evidence="8">
    <location>
        <begin position="103"/>
        <end position="164"/>
    </location>
</feature>
<comment type="caution">
    <text evidence="9">The sequence shown here is derived from an EMBL/GenBank/DDBJ whole genome shotgun (WGS) entry which is preliminary data.</text>
</comment>
<evidence type="ECO:0000256" key="5">
    <source>
        <dbReference type="ARBA" id="ARBA00023306"/>
    </source>
</evidence>
<feature type="compositionally biased region" description="Basic residues" evidence="6">
    <location>
        <begin position="1"/>
        <end position="12"/>
    </location>
</feature>
<keyword evidence="5" id="KW-0131">Cell cycle</keyword>
<evidence type="ECO:0000256" key="3">
    <source>
        <dbReference type="ARBA" id="ARBA00022692"/>
    </source>
</evidence>
<dbReference type="Proteomes" id="UP000252345">
    <property type="component" value="Unassembled WGS sequence"/>
</dbReference>
<keyword evidence="3 7" id="KW-0812">Transmembrane</keyword>
<evidence type="ECO:0000256" key="2">
    <source>
        <dbReference type="ARBA" id="ARBA00022618"/>
    </source>
</evidence>
<accession>A0A366KBS6</accession>
<evidence type="ECO:0000256" key="1">
    <source>
        <dbReference type="ARBA" id="ARBA00022475"/>
    </source>
</evidence>
<dbReference type="AlphaFoldDB" id="A0A366KBS6"/>
<evidence type="ECO:0000256" key="6">
    <source>
        <dbReference type="SAM" id="MobiDB-lite"/>
    </source>
</evidence>
<evidence type="ECO:0000256" key="7">
    <source>
        <dbReference type="SAM" id="Phobius"/>
    </source>
</evidence>
<evidence type="ECO:0000259" key="8">
    <source>
        <dbReference type="Pfam" id="PF08478"/>
    </source>
</evidence>
<keyword evidence="10" id="KW-1185">Reference proteome</keyword>
<feature type="transmembrane region" description="Helical" evidence="7">
    <location>
        <begin position="71"/>
        <end position="91"/>
    </location>
</feature>
<keyword evidence="7" id="KW-0472">Membrane</keyword>
<keyword evidence="1" id="KW-1003">Cell membrane</keyword>
<dbReference type="EMBL" id="PDCH01000009">
    <property type="protein sequence ID" value="RBP99186.1"/>
    <property type="molecule type" value="Genomic_DNA"/>
</dbReference>
<evidence type="ECO:0000313" key="10">
    <source>
        <dbReference type="Proteomes" id="UP000252345"/>
    </source>
</evidence>
<dbReference type="InterPro" id="IPR013685">
    <property type="entry name" value="POTRA_FtsQ_type"/>
</dbReference>
<gene>
    <name evidence="9" type="ORF">CRD59_05210</name>
</gene>
<dbReference type="GO" id="GO:0051301">
    <property type="term" value="P:cell division"/>
    <property type="evidence" value="ECO:0007669"/>
    <property type="project" value="UniProtKB-KW"/>
</dbReference>
<organism evidence="9 10">
    <name type="scientific">Bifidobacterium xylocopae</name>
    <dbReference type="NCBI Taxonomy" id="2493119"/>
    <lineage>
        <taxon>Bacteria</taxon>
        <taxon>Bacillati</taxon>
        <taxon>Actinomycetota</taxon>
        <taxon>Actinomycetes</taxon>
        <taxon>Bifidobacteriales</taxon>
        <taxon>Bifidobacteriaceae</taxon>
        <taxon>Bifidobacterium</taxon>
    </lineage>
</organism>
<sequence length="300" mass="32099">MALSHRSRRTSGRSRSGSGDFVDARSLKSDDAILRTMAGHGQGPGVFVKPKVVDFKARLQERKRASLRVRLIRWGIGLLSLALVVGLTWLLCFSPALVLQAGRIHVTGGNQWVSNQEIADIVRKEDGRSLVLISTGGIESSISALPGVTSAKASKRFPHGMDVDFKAQEPAAVLKAASGKITAVDRDGRILNAVGASSKGIPQIEVSTLEQGISDQAVKQALKILAALPEPMRRAVTKVSAKTQDSVTTELDGGQRIIVWGDASDLKLKMAVVDKIVNDPTKIGDKHQVDVSAPLRPIIK</sequence>
<name>A0A366KBS6_9BIFI</name>
<evidence type="ECO:0000313" key="9">
    <source>
        <dbReference type="EMBL" id="RBP99186.1"/>
    </source>
</evidence>
<keyword evidence="4 7" id="KW-1133">Transmembrane helix</keyword>
<protein>
    <submittedName>
        <fullName evidence="9">Cell division protein FtsQ</fullName>
    </submittedName>
</protein>
<dbReference type="Gene3D" id="3.10.20.310">
    <property type="entry name" value="membrane protein fhac"/>
    <property type="match status" value="1"/>
</dbReference>
<dbReference type="InterPro" id="IPR050487">
    <property type="entry name" value="FtsQ_DivIB"/>
</dbReference>
<keyword evidence="2 9" id="KW-0132">Cell division</keyword>
<dbReference type="PANTHER" id="PTHR37820">
    <property type="entry name" value="CELL DIVISION PROTEIN DIVIB"/>
    <property type="match status" value="1"/>
</dbReference>
<evidence type="ECO:0000256" key="4">
    <source>
        <dbReference type="ARBA" id="ARBA00022989"/>
    </source>
</evidence>
<feature type="region of interest" description="Disordered" evidence="6">
    <location>
        <begin position="1"/>
        <end position="23"/>
    </location>
</feature>
<dbReference type="Pfam" id="PF08478">
    <property type="entry name" value="POTRA_1"/>
    <property type="match status" value="1"/>
</dbReference>
<dbReference type="OrthoDB" id="3238713at2"/>
<dbReference type="GO" id="GO:0005886">
    <property type="term" value="C:plasma membrane"/>
    <property type="evidence" value="ECO:0007669"/>
    <property type="project" value="TreeGrafter"/>
</dbReference>
<proteinExistence type="predicted"/>
<reference evidence="9 10" key="1">
    <citation type="submission" date="2017-10" db="EMBL/GenBank/DDBJ databases">
        <title>Bifidobacterium xylocopum sp. nov. and Bifidobacterium aemilianum sp. nov., from the carpenter bee (Xylocopa violacea) digestive tract.</title>
        <authorList>
            <person name="Alberoni D."/>
            <person name="Baffoni L."/>
            <person name="Di Gioia D."/>
            <person name="Gaggia F."/>
            <person name="Biavati B."/>
        </authorList>
    </citation>
    <scope>NUCLEOTIDE SEQUENCE [LARGE SCALE GENOMIC DNA]</scope>
    <source>
        <strain evidence="9 10">XV2</strain>
    </source>
</reference>
<dbReference type="PANTHER" id="PTHR37820:SF1">
    <property type="entry name" value="CELL DIVISION PROTEIN FTSQ"/>
    <property type="match status" value="1"/>
</dbReference>